<feature type="region of interest" description="Disordered" evidence="1">
    <location>
        <begin position="54"/>
        <end position="75"/>
    </location>
</feature>
<gene>
    <name evidence="3" type="ORF">AK812_SmicGene26436</name>
    <name evidence="4" type="ORF">AK812_SmicGene2776</name>
</gene>
<dbReference type="AlphaFoldDB" id="A0A1Q9F0L5"/>
<keyword evidence="2" id="KW-0732">Signal</keyword>
<organism evidence="4 5">
    <name type="scientific">Symbiodinium microadriaticum</name>
    <name type="common">Dinoflagellate</name>
    <name type="synonym">Zooxanthella microadriatica</name>
    <dbReference type="NCBI Taxonomy" id="2951"/>
    <lineage>
        <taxon>Eukaryota</taxon>
        <taxon>Sar</taxon>
        <taxon>Alveolata</taxon>
        <taxon>Dinophyceae</taxon>
        <taxon>Suessiales</taxon>
        <taxon>Symbiodiniaceae</taxon>
        <taxon>Symbiodinium</taxon>
    </lineage>
</organism>
<sequence>MNAKSGSCMCYRLIPVLLRVLPQLAAMAEMQVSGVVKIDDGAAYLRLVPVNISSSSQSSAPESTTSPIPWPKSSKRADRTVLEAINSGKVAVHPTRQPVTLQELQTSMNNIQRSLRLPRGAAGGWNAAADSKLVLLLAAAKRDAPKPKPKAIKDASPVLAIENAKDDDVQMDAIPEPILMEVEPNVEPHNTMEVDNEAHPSMETENKTELNGNMKPSSSSSGSSSSSASSTPKAALRHRIQELEGWLDEVNEDLWHANEVSDKRWSVRLLPVPDTFAKEREVNNSIADFVAGVCRPLDPQVVKSVAVLFDSHVSIPEFASTSTLTKPVAENNVSILPSPIQFAMPPPNTAKVEIIVDNSGDGFVSVLKIIYFEKPVPTNIALKLCSGHAHVPVFRQGPWTVKKGIQRALSKVAGSHVRWHVLEDKHEQRLQRSASAQWSPEDDELSAGIRYINEHAPECDGLNEQTYWILTNIKTDSGSPVAGWPEVKVRSMCQNKSRGVSGAVPQMEFPLTTYSLRLPFVEHVLPLIYPLLMSTAILMLGTPGVGKTPAIIAMCMAIGRYHVRRLQLQGVKPGWRRAKSLDNFRQRAPQIQEALFLDDPSRRRSDIADLKAFFTSDEDGTVSGRYNDARTARNQMRAMASNDSGKEPSDVLPSDTTLNSGAFFELINPLFHDDHIKDILAVMKRVTTLVFTDKALYIRFPSEQPDAIVHRVVKDNLYLDLLGDRDKGLYASYKQGTTVHGPTFVEDVQREQAMIDSRMEYMNSFPRIQDYVKDCNDKLQEWLRPIRVLEDSPDSPENAEPAFAIGGLHLSRHIGTAAAPNRIDRSRFNFGDSPALKLRRLRSKSPMPFGGQAPATPIMPASSPHDPDQDAGDEMDIADPANEHEMEVAEGDEDAARFLHG</sequence>
<protein>
    <submittedName>
        <fullName evidence="4">Uncharacterized protein</fullName>
    </submittedName>
</protein>
<feature type="compositionally biased region" description="Basic and acidic residues" evidence="1">
    <location>
        <begin position="191"/>
        <end position="208"/>
    </location>
</feature>
<dbReference type="EMBL" id="LSRX01000031">
    <property type="protein sequence ID" value="OLQ13238.1"/>
    <property type="molecule type" value="Genomic_DNA"/>
</dbReference>
<evidence type="ECO:0000256" key="2">
    <source>
        <dbReference type="SAM" id="SignalP"/>
    </source>
</evidence>
<name>A0A1Q9F0L5_SYMMI</name>
<reference evidence="4 5" key="1">
    <citation type="submission" date="2016-02" db="EMBL/GenBank/DDBJ databases">
        <title>Genome analysis of coral dinoflagellate symbionts highlights evolutionary adaptations to a symbiotic lifestyle.</title>
        <authorList>
            <person name="Aranda M."/>
            <person name="Li Y."/>
            <person name="Liew Y.J."/>
            <person name="Baumgarten S."/>
            <person name="Simakov O."/>
            <person name="Wilson M."/>
            <person name="Piel J."/>
            <person name="Ashoor H."/>
            <person name="Bougouffa S."/>
            <person name="Bajic V.B."/>
            <person name="Ryu T."/>
            <person name="Ravasi T."/>
            <person name="Bayer T."/>
            <person name="Micklem G."/>
            <person name="Kim H."/>
            <person name="Bhak J."/>
            <person name="Lajeunesse T.C."/>
            <person name="Voolstra C.R."/>
        </authorList>
    </citation>
    <scope>NUCLEOTIDE SEQUENCE [LARGE SCALE GENOMIC DNA]</scope>
    <source>
        <strain evidence="4 5">CCMP2467</strain>
    </source>
</reference>
<feature type="chain" id="PRO_5011899512" evidence="2">
    <location>
        <begin position="28"/>
        <end position="901"/>
    </location>
</feature>
<proteinExistence type="predicted"/>
<feature type="region of interest" description="Disordered" evidence="1">
    <location>
        <begin position="191"/>
        <end position="235"/>
    </location>
</feature>
<dbReference type="OrthoDB" id="419923at2759"/>
<dbReference type="Proteomes" id="UP000186817">
    <property type="component" value="Unassembled WGS sequence"/>
</dbReference>
<evidence type="ECO:0000313" key="3">
    <source>
        <dbReference type="EMBL" id="OLP91802.1"/>
    </source>
</evidence>
<comment type="caution">
    <text evidence="4">The sequence shown here is derived from an EMBL/GenBank/DDBJ whole genome shotgun (WGS) entry which is preliminary data.</text>
</comment>
<feature type="region of interest" description="Disordered" evidence="1">
    <location>
        <begin position="841"/>
        <end position="901"/>
    </location>
</feature>
<feature type="compositionally biased region" description="Low complexity" evidence="1">
    <location>
        <begin position="54"/>
        <end position="67"/>
    </location>
</feature>
<evidence type="ECO:0000256" key="1">
    <source>
        <dbReference type="SAM" id="MobiDB-lite"/>
    </source>
</evidence>
<feature type="compositionally biased region" description="Low complexity" evidence="1">
    <location>
        <begin position="217"/>
        <end position="230"/>
    </location>
</feature>
<keyword evidence="5" id="KW-1185">Reference proteome</keyword>
<accession>A0A1Q9F0L5</accession>
<feature type="signal peptide" evidence="2">
    <location>
        <begin position="1"/>
        <end position="27"/>
    </location>
</feature>
<evidence type="ECO:0000313" key="5">
    <source>
        <dbReference type="Proteomes" id="UP000186817"/>
    </source>
</evidence>
<evidence type="ECO:0000313" key="4">
    <source>
        <dbReference type="EMBL" id="OLQ13238.1"/>
    </source>
</evidence>
<dbReference type="EMBL" id="LSRX01000648">
    <property type="protein sequence ID" value="OLP91802.1"/>
    <property type="molecule type" value="Genomic_DNA"/>
</dbReference>